<dbReference type="CDD" id="cd00342">
    <property type="entry name" value="gram_neg_porins"/>
    <property type="match status" value="1"/>
</dbReference>
<evidence type="ECO:0000256" key="7">
    <source>
        <dbReference type="ARBA" id="ARBA00023065"/>
    </source>
</evidence>
<dbReference type="RefSeq" id="WP_071071820.1">
    <property type="nucleotide sequence ID" value="NZ_CP017755.1"/>
</dbReference>
<protein>
    <submittedName>
        <fullName evidence="13">Porin</fullName>
    </submittedName>
</protein>
<dbReference type="PANTHER" id="PTHR34501:SF9">
    <property type="entry name" value="MAJOR OUTER MEMBRANE PROTEIN P.IA"/>
    <property type="match status" value="1"/>
</dbReference>
<keyword evidence="7" id="KW-0406">Ion transport</keyword>
<keyword evidence="5" id="KW-0812">Transmembrane</keyword>
<dbReference type="SUPFAM" id="SSF56935">
    <property type="entry name" value="Porins"/>
    <property type="match status" value="1"/>
</dbReference>
<evidence type="ECO:0000256" key="8">
    <source>
        <dbReference type="ARBA" id="ARBA00023114"/>
    </source>
</evidence>
<evidence type="ECO:0000256" key="5">
    <source>
        <dbReference type="ARBA" id="ARBA00022692"/>
    </source>
</evidence>
<dbReference type="InterPro" id="IPR050298">
    <property type="entry name" value="Gram-neg_bact_OMP"/>
</dbReference>
<keyword evidence="8" id="KW-0626">Porin</keyword>
<feature type="chain" id="PRO_5045900451" evidence="11">
    <location>
        <begin position="22"/>
        <end position="367"/>
    </location>
</feature>
<comment type="subunit">
    <text evidence="2">Homotrimer.</text>
</comment>
<evidence type="ECO:0000259" key="12">
    <source>
        <dbReference type="Pfam" id="PF13609"/>
    </source>
</evidence>
<keyword evidence="10" id="KW-0998">Cell outer membrane</keyword>
<dbReference type="Proteomes" id="UP000177515">
    <property type="component" value="Chromosome 2"/>
</dbReference>
<comment type="subcellular location">
    <subcellularLocation>
        <location evidence="1">Cell outer membrane</location>
        <topology evidence="1">Multi-pass membrane protein</topology>
    </subcellularLocation>
</comment>
<evidence type="ECO:0000256" key="10">
    <source>
        <dbReference type="ARBA" id="ARBA00023237"/>
    </source>
</evidence>
<gene>
    <name evidence="13" type="ORF">BKK80_25535</name>
</gene>
<evidence type="ECO:0000313" key="14">
    <source>
        <dbReference type="Proteomes" id="UP000177515"/>
    </source>
</evidence>
<keyword evidence="6 11" id="KW-0732">Signal</keyword>
<dbReference type="InterPro" id="IPR023614">
    <property type="entry name" value="Porin_dom_sf"/>
</dbReference>
<feature type="domain" description="Porin" evidence="12">
    <location>
        <begin position="9"/>
        <end position="329"/>
    </location>
</feature>
<evidence type="ECO:0000256" key="3">
    <source>
        <dbReference type="ARBA" id="ARBA00022448"/>
    </source>
</evidence>
<accession>A0ABM7DMJ4</accession>
<keyword evidence="9" id="KW-0472">Membrane</keyword>
<dbReference type="Pfam" id="PF13609">
    <property type="entry name" value="Porin_4"/>
    <property type="match status" value="1"/>
</dbReference>
<dbReference type="PANTHER" id="PTHR34501">
    <property type="entry name" value="PROTEIN YDDL-RELATED"/>
    <property type="match status" value="1"/>
</dbReference>
<evidence type="ECO:0000313" key="13">
    <source>
        <dbReference type="EMBL" id="AOZ09182.1"/>
    </source>
</evidence>
<reference evidence="13 14" key="1">
    <citation type="submission" date="2016-10" db="EMBL/GenBank/DDBJ databases">
        <title>Complete genome sequences of three Cupriavidus strains isolated from various Malaysian environments.</title>
        <authorList>
            <person name="Abdullah A.A.-A."/>
            <person name="Shafie N.A.H."/>
            <person name="Lau N.S."/>
        </authorList>
    </citation>
    <scope>NUCLEOTIDE SEQUENCE [LARGE SCALE GENOMIC DNA]</scope>
    <source>
        <strain evidence="13 14">USMAA1020</strain>
    </source>
</reference>
<evidence type="ECO:0000256" key="11">
    <source>
        <dbReference type="SAM" id="SignalP"/>
    </source>
</evidence>
<dbReference type="EMBL" id="CP017755">
    <property type="protein sequence ID" value="AOZ09182.1"/>
    <property type="molecule type" value="Genomic_DNA"/>
</dbReference>
<evidence type="ECO:0000256" key="9">
    <source>
        <dbReference type="ARBA" id="ARBA00023136"/>
    </source>
</evidence>
<feature type="signal peptide" evidence="11">
    <location>
        <begin position="1"/>
        <end position="21"/>
    </location>
</feature>
<keyword evidence="3" id="KW-0813">Transport</keyword>
<sequence length="367" mass="39749">MRILARICASAALCTPALAHAQNVLLGGQIKLGLDATSVSGAANPGGTASRVFRESNQTSFFFLDGKEDLGNGARALYHLEWDFSADTGAQGAGRAFYVGVDSATFGRLQLGRQSVYFSHHWFITDTHGAFDAAPSAANSLNVIGSINGANFAGNYLNNTVRYETPDFGGFAVMASYSFDAEQPGAGRNRTWYLSPSYTKGPLNIGFYHMQRNSQGILPLQTVGSLDQMADKLAFGYTYNGLRLGAVVDRNRVDDKVTGSRQDRIAFAVPLSYATGPHLFSLTYGQALPVHQNGSTLAETGARMLSVSYQYTLSKRTWLDVTAVELRNQSNGRYNFWLGGLNGSSPLPLQDAGARVRMYYAGIKHQF</sequence>
<dbReference type="InterPro" id="IPR033900">
    <property type="entry name" value="Gram_neg_porin_domain"/>
</dbReference>
<keyword evidence="4" id="KW-1134">Transmembrane beta strand</keyword>
<keyword evidence="14" id="KW-1185">Reference proteome</keyword>
<evidence type="ECO:0000256" key="1">
    <source>
        <dbReference type="ARBA" id="ARBA00004571"/>
    </source>
</evidence>
<organism evidence="13 14">
    <name type="scientific">Cupriavidus malaysiensis</name>
    <dbReference type="NCBI Taxonomy" id="367825"/>
    <lineage>
        <taxon>Bacteria</taxon>
        <taxon>Pseudomonadati</taxon>
        <taxon>Pseudomonadota</taxon>
        <taxon>Betaproteobacteria</taxon>
        <taxon>Burkholderiales</taxon>
        <taxon>Burkholderiaceae</taxon>
        <taxon>Cupriavidus</taxon>
    </lineage>
</organism>
<evidence type="ECO:0000256" key="4">
    <source>
        <dbReference type="ARBA" id="ARBA00022452"/>
    </source>
</evidence>
<evidence type="ECO:0000256" key="2">
    <source>
        <dbReference type="ARBA" id="ARBA00011233"/>
    </source>
</evidence>
<name>A0ABM7DMJ4_9BURK</name>
<evidence type="ECO:0000256" key="6">
    <source>
        <dbReference type="ARBA" id="ARBA00022729"/>
    </source>
</evidence>
<dbReference type="Gene3D" id="2.40.160.10">
    <property type="entry name" value="Porin"/>
    <property type="match status" value="1"/>
</dbReference>
<proteinExistence type="predicted"/>